<dbReference type="InterPro" id="IPR037579">
    <property type="entry name" value="FIB_ANG-like"/>
</dbReference>
<dbReference type="GO" id="GO:0072377">
    <property type="term" value="P:blood coagulation, common pathway"/>
    <property type="evidence" value="ECO:0007669"/>
    <property type="project" value="TreeGrafter"/>
</dbReference>
<dbReference type="PANTHER" id="PTHR47221:SF5">
    <property type="entry name" value="FIBRINOGEN C-TERMINAL DOMAIN-CONTAINING PROTEIN"/>
    <property type="match status" value="1"/>
</dbReference>
<feature type="domain" description="Fibrinogen C-terminal" evidence="5">
    <location>
        <begin position="1"/>
        <end position="233"/>
    </location>
</feature>
<dbReference type="AlphaFoldDB" id="S4RSS7"/>
<dbReference type="HOGENOM" id="CLU_038628_6_0_1"/>
<dbReference type="Ensembl" id="ENSPMAT00000008305.1">
    <property type="protein sequence ID" value="ENSPMAP00000008267.1"/>
    <property type="gene ID" value="ENSPMAG00000007515.1"/>
</dbReference>
<dbReference type="GO" id="GO:0005577">
    <property type="term" value="C:fibrinogen complex"/>
    <property type="evidence" value="ECO:0007669"/>
    <property type="project" value="TreeGrafter"/>
</dbReference>
<dbReference type="PROSITE" id="PS51406">
    <property type="entry name" value="FIBRINOGEN_C_2"/>
    <property type="match status" value="1"/>
</dbReference>
<dbReference type="Gene3D" id="3.90.215.10">
    <property type="entry name" value="Gamma Fibrinogen, chain A, domain 1"/>
    <property type="match status" value="1"/>
</dbReference>
<dbReference type="GO" id="GO:0005201">
    <property type="term" value="F:extracellular matrix structural constituent"/>
    <property type="evidence" value="ECO:0007669"/>
    <property type="project" value="TreeGrafter"/>
</dbReference>
<dbReference type="InterPro" id="IPR036056">
    <property type="entry name" value="Fibrinogen-like_C"/>
</dbReference>
<dbReference type="GO" id="GO:0042730">
    <property type="term" value="P:fibrinolysis"/>
    <property type="evidence" value="ECO:0007669"/>
    <property type="project" value="TreeGrafter"/>
</dbReference>
<dbReference type="GO" id="GO:0034116">
    <property type="term" value="P:positive regulation of heterotypic cell-cell adhesion"/>
    <property type="evidence" value="ECO:0007669"/>
    <property type="project" value="TreeGrafter"/>
</dbReference>
<keyword evidence="4" id="KW-0325">Glycoprotein</keyword>
<protein>
    <submittedName>
        <fullName evidence="6">Si:ch211-157b11.8</fullName>
    </submittedName>
</protein>
<dbReference type="PROSITE" id="PS00514">
    <property type="entry name" value="FIBRINOGEN_C_1"/>
    <property type="match status" value="1"/>
</dbReference>
<reference evidence="6" key="2">
    <citation type="submission" date="2025-09" db="UniProtKB">
        <authorList>
            <consortium name="Ensembl"/>
        </authorList>
    </citation>
    <scope>IDENTIFICATION</scope>
</reference>
<dbReference type="CDD" id="cd00087">
    <property type="entry name" value="FReD"/>
    <property type="match status" value="1"/>
</dbReference>
<dbReference type="InterPro" id="IPR014716">
    <property type="entry name" value="Fibrinogen_a/b/g_C_1"/>
</dbReference>
<dbReference type="OMA" id="PYESNTI"/>
<dbReference type="SMART" id="SM00186">
    <property type="entry name" value="FBG"/>
    <property type="match status" value="1"/>
</dbReference>
<dbReference type="STRING" id="7757.ENSPMAP00000008267"/>
<organism evidence="6">
    <name type="scientific">Petromyzon marinus</name>
    <name type="common">Sea lamprey</name>
    <dbReference type="NCBI Taxonomy" id="7757"/>
    <lineage>
        <taxon>Eukaryota</taxon>
        <taxon>Metazoa</taxon>
        <taxon>Chordata</taxon>
        <taxon>Craniata</taxon>
        <taxon>Vertebrata</taxon>
        <taxon>Cyclostomata</taxon>
        <taxon>Hyperoartia</taxon>
        <taxon>Petromyzontiformes</taxon>
        <taxon>Petromyzontidae</taxon>
        <taxon>Petromyzon</taxon>
    </lineage>
</organism>
<dbReference type="PANTHER" id="PTHR47221">
    <property type="entry name" value="FIBRINOGEN ALPHA CHAIN"/>
    <property type="match status" value="1"/>
</dbReference>
<comment type="subcellular location">
    <subcellularLocation>
        <location evidence="1">Secreted</location>
    </subcellularLocation>
</comment>
<dbReference type="Pfam" id="PF00147">
    <property type="entry name" value="Fibrinogen_C"/>
    <property type="match status" value="1"/>
</dbReference>
<evidence type="ECO:0000256" key="3">
    <source>
        <dbReference type="ARBA" id="ARBA00023157"/>
    </source>
</evidence>
<keyword evidence="2" id="KW-0964">Secreted</keyword>
<accession>S4RSS7</accession>
<evidence type="ECO:0000313" key="6">
    <source>
        <dbReference type="Ensembl" id="ENSPMAP00000008267.1"/>
    </source>
</evidence>
<evidence type="ECO:0000256" key="1">
    <source>
        <dbReference type="ARBA" id="ARBA00004613"/>
    </source>
</evidence>
<evidence type="ECO:0000259" key="5">
    <source>
        <dbReference type="PROSITE" id="PS51406"/>
    </source>
</evidence>
<proteinExistence type="predicted"/>
<dbReference type="NCBIfam" id="NF040941">
    <property type="entry name" value="GGGWT_bact"/>
    <property type="match status" value="1"/>
</dbReference>
<evidence type="ECO:0000256" key="4">
    <source>
        <dbReference type="ARBA" id="ARBA00023180"/>
    </source>
</evidence>
<dbReference type="GeneTree" id="ENSGT00940000165491"/>
<dbReference type="GO" id="GO:0070527">
    <property type="term" value="P:platelet aggregation"/>
    <property type="evidence" value="ECO:0007669"/>
    <property type="project" value="TreeGrafter"/>
</dbReference>
<dbReference type="GO" id="GO:0030674">
    <property type="term" value="F:protein-macromolecule adaptor activity"/>
    <property type="evidence" value="ECO:0007669"/>
    <property type="project" value="TreeGrafter"/>
</dbReference>
<dbReference type="InterPro" id="IPR002181">
    <property type="entry name" value="Fibrinogen_a/b/g_C_dom"/>
</dbReference>
<keyword evidence="3" id="KW-1015">Disulfide bond</keyword>
<dbReference type="SUPFAM" id="SSF56496">
    <property type="entry name" value="Fibrinogen C-terminal domain-like"/>
    <property type="match status" value="1"/>
</dbReference>
<evidence type="ECO:0000256" key="2">
    <source>
        <dbReference type="ARBA" id="ARBA00022525"/>
    </source>
</evidence>
<dbReference type="InterPro" id="IPR020837">
    <property type="entry name" value="Fibrinogen_CS"/>
</dbReference>
<reference evidence="6" key="1">
    <citation type="submission" date="2025-08" db="UniProtKB">
        <authorList>
            <consortium name="Ensembl"/>
        </authorList>
    </citation>
    <scope>IDENTIFICATION</scope>
</reference>
<sequence>MNGRLFPENCADIYKQKIKESGIYTIQPASAQVPFEVFCDMDTDGGGWTVFQRRRDGSWDFNRTWAEYKRGFGEVGGEHWLGNDRLHQLTRTSDETLRVELEDWHGVRRHALYSHFRVASERERYRLTARGYRGDAGNALGYSRGYNHDGRPFSTPDRDNDAYAAGSCAAYYASGWWFDSCLAANLNGRYHRGGYRGRVTDGIYWGTWYILSDYRTGRKYSFRSVEMKVRPARF</sequence>
<name>S4RSS7_PETMA</name>